<sequence length="143" mass="16094">MGRLIHVGISNMIGGEKRSLLRALKVWWQMKNISLLNLVKNNHAVCGFNLGTLAETDPTRVKEIMGHLLSLYEEGKVKPRIDSVWTFDEVVNATKKMVHRENVGKLILVPTKERTEPETSDKTDGDPASQLEDLDSKDLKAED</sequence>
<gene>
    <name evidence="4" type="primary">LOC111086509</name>
</gene>
<proteinExistence type="predicted"/>
<evidence type="ECO:0000313" key="4">
    <source>
        <dbReference type="RefSeq" id="XP_022245361.1"/>
    </source>
</evidence>
<feature type="compositionally biased region" description="Basic and acidic residues" evidence="2">
    <location>
        <begin position="111"/>
        <end position="125"/>
    </location>
</feature>
<dbReference type="Gene3D" id="3.90.180.10">
    <property type="entry name" value="Medium-chain alcohol dehydrogenases, catalytic domain"/>
    <property type="match status" value="1"/>
</dbReference>
<accession>A0ABM1SP05</accession>
<keyword evidence="1" id="KW-0560">Oxidoreductase</keyword>
<dbReference type="InterPro" id="IPR052100">
    <property type="entry name" value="SV-ATPase_mito-regulator"/>
</dbReference>
<reference evidence="4" key="1">
    <citation type="submission" date="2025-08" db="UniProtKB">
        <authorList>
            <consortium name="RefSeq"/>
        </authorList>
    </citation>
    <scope>IDENTIFICATION</scope>
    <source>
        <tissue evidence="4">Muscle</tissue>
    </source>
</reference>
<dbReference type="Proteomes" id="UP000694941">
    <property type="component" value="Unplaced"/>
</dbReference>
<evidence type="ECO:0000256" key="2">
    <source>
        <dbReference type="SAM" id="MobiDB-lite"/>
    </source>
</evidence>
<organism evidence="3 4">
    <name type="scientific">Limulus polyphemus</name>
    <name type="common">Atlantic horseshoe crab</name>
    <dbReference type="NCBI Taxonomy" id="6850"/>
    <lineage>
        <taxon>Eukaryota</taxon>
        <taxon>Metazoa</taxon>
        <taxon>Ecdysozoa</taxon>
        <taxon>Arthropoda</taxon>
        <taxon>Chelicerata</taxon>
        <taxon>Merostomata</taxon>
        <taxon>Xiphosura</taxon>
        <taxon>Limulidae</taxon>
        <taxon>Limulus</taxon>
    </lineage>
</organism>
<dbReference type="RefSeq" id="XP_022245361.1">
    <property type="nucleotide sequence ID" value="XM_022389653.1"/>
</dbReference>
<feature type="region of interest" description="Disordered" evidence="2">
    <location>
        <begin position="109"/>
        <end position="143"/>
    </location>
</feature>
<evidence type="ECO:0000256" key="1">
    <source>
        <dbReference type="ARBA" id="ARBA00023002"/>
    </source>
</evidence>
<dbReference type="PANTHER" id="PTHR44054:SF1">
    <property type="entry name" value="SYNAPTIC VESICLE MEMBRANE PROTEIN VAT-1 HOMOLOG"/>
    <property type="match status" value="1"/>
</dbReference>
<protein>
    <submittedName>
        <fullName evidence="4">Synaptic vesicle membrane protein VAT-1 homolog</fullName>
    </submittedName>
</protein>
<feature type="compositionally biased region" description="Basic and acidic residues" evidence="2">
    <location>
        <begin position="134"/>
        <end position="143"/>
    </location>
</feature>
<keyword evidence="3" id="KW-1185">Reference proteome</keyword>
<dbReference type="GeneID" id="111086509"/>
<name>A0ABM1SP05_LIMPO</name>
<dbReference type="PANTHER" id="PTHR44054">
    <property type="entry name" value="SYNAPTIC VESICLE MEMBRANE PROTEIN VAT-1 HOMOLOG-LIKE"/>
    <property type="match status" value="1"/>
</dbReference>
<dbReference type="Pfam" id="PF13602">
    <property type="entry name" value="ADH_zinc_N_2"/>
    <property type="match status" value="1"/>
</dbReference>
<evidence type="ECO:0000313" key="3">
    <source>
        <dbReference type="Proteomes" id="UP000694941"/>
    </source>
</evidence>